<name>A0A7L2WIP4_PANHA</name>
<dbReference type="PROSITE" id="PS50297">
    <property type="entry name" value="ANK_REP_REGION"/>
    <property type="match status" value="4"/>
</dbReference>
<dbReference type="OrthoDB" id="194358at2759"/>
<keyword evidence="10" id="KW-1185">Reference proteome</keyword>
<feature type="repeat" description="ANK" evidence="5">
    <location>
        <begin position="55"/>
        <end position="87"/>
    </location>
</feature>
<dbReference type="EMBL" id="VYZV01017202">
    <property type="protein sequence ID" value="NXS69239.1"/>
    <property type="molecule type" value="Genomic_DNA"/>
</dbReference>
<dbReference type="PROSITE" id="PS50088">
    <property type="entry name" value="ANK_REPEAT"/>
    <property type="match status" value="5"/>
</dbReference>
<dbReference type="Gene3D" id="1.10.510.10">
    <property type="entry name" value="Transferase(Phosphotransferase) domain 1"/>
    <property type="match status" value="1"/>
</dbReference>
<dbReference type="InterPro" id="IPR000719">
    <property type="entry name" value="Prot_kinase_dom"/>
</dbReference>
<gene>
    <name evidence="9" type="primary">Rnasel</name>
    <name evidence="9" type="ORF">PANHAL_R02678</name>
</gene>
<feature type="non-terminal residue" evidence="9">
    <location>
        <position position="699"/>
    </location>
</feature>
<keyword evidence="3" id="KW-0067">ATP-binding</keyword>
<dbReference type="InterPro" id="IPR002110">
    <property type="entry name" value="Ankyrin_rpt"/>
</dbReference>
<dbReference type="GO" id="GO:0006397">
    <property type="term" value="P:mRNA processing"/>
    <property type="evidence" value="ECO:0007669"/>
    <property type="project" value="InterPro"/>
</dbReference>
<dbReference type="Pfam" id="PF06479">
    <property type="entry name" value="Ribonuc_2-5A"/>
    <property type="match status" value="1"/>
</dbReference>
<feature type="repeat" description="ANK" evidence="5">
    <location>
        <begin position="88"/>
        <end position="120"/>
    </location>
</feature>
<dbReference type="GO" id="GO:0005524">
    <property type="term" value="F:ATP binding"/>
    <property type="evidence" value="ECO:0007669"/>
    <property type="project" value="UniProtKB-KW"/>
</dbReference>
<evidence type="ECO:0000259" key="8">
    <source>
        <dbReference type="PROSITE" id="PS51392"/>
    </source>
</evidence>
<keyword evidence="2" id="KW-0547">Nucleotide-binding</keyword>
<dbReference type="SMART" id="SM00248">
    <property type="entry name" value="ANK"/>
    <property type="match status" value="7"/>
</dbReference>
<dbReference type="Pfam" id="PF12796">
    <property type="entry name" value="Ank_2"/>
    <property type="match status" value="3"/>
</dbReference>
<evidence type="ECO:0000313" key="9">
    <source>
        <dbReference type="EMBL" id="NXS69239.1"/>
    </source>
</evidence>
<evidence type="ECO:0000256" key="3">
    <source>
        <dbReference type="ARBA" id="ARBA00022840"/>
    </source>
</evidence>
<dbReference type="PANTHER" id="PTHR24141:SF1">
    <property type="entry name" value="2-5A-DEPENDENT RIBONUCLEASE"/>
    <property type="match status" value="1"/>
</dbReference>
<dbReference type="Pfam" id="PF00069">
    <property type="entry name" value="Pkinase"/>
    <property type="match status" value="1"/>
</dbReference>
<dbReference type="Proteomes" id="UP000580171">
    <property type="component" value="Unassembled WGS sequence"/>
</dbReference>
<dbReference type="PROSITE" id="PS51392">
    <property type="entry name" value="KEN"/>
    <property type="match status" value="1"/>
</dbReference>
<reference evidence="9 10" key="1">
    <citation type="submission" date="2019-09" db="EMBL/GenBank/DDBJ databases">
        <title>Bird 10,000 Genomes (B10K) Project - Family phase.</title>
        <authorList>
            <person name="Zhang G."/>
        </authorList>
    </citation>
    <scope>NUCLEOTIDE SEQUENCE [LARGE SCALE GENOMIC DNA]</scope>
    <source>
        <strain evidence="9">B10K-DU-012-58</strain>
        <tissue evidence="9">Muscle</tissue>
    </source>
</reference>
<dbReference type="Pfam" id="PF00023">
    <property type="entry name" value="Ank"/>
    <property type="match status" value="1"/>
</dbReference>
<evidence type="ECO:0000256" key="2">
    <source>
        <dbReference type="ARBA" id="ARBA00022741"/>
    </source>
</evidence>
<feature type="domain" description="KEN" evidence="8">
    <location>
        <begin position="575"/>
        <end position="698"/>
    </location>
</feature>
<dbReference type="AlphaFoldDB" id="A0A7L2WIP4"/>
<dbReference type="PROSITE" id="PS50011">
    <property type="entry name" value="PROTEIN_KINASE_DOM"/>
    <property type="match status" value="1"/>
</dbReference>
<feature type="compositionally biased region" description="Polar residues" evidence="6">
    <location>
        <begin position="1"/>
        <end position="18"/>
    </location>
</feature>
<dbReference type="GO" id="GO:0004540">
    <property type="term" value="F:RNA nuclease activity"/>
    <property type="evidence" value="ECO:0007669"/>
    <property type="project" value="InterPro"/>
</dbReference>
<dbReference type="Gene3D" id="1.20.1440.180">
    <property type="entry name" value="KEN domain"/>
    <property type="match status" value="1"/>
</dbReference>
<feature type="repeat" description="ANK" evidence="5">
    <location>
        <begin position="273"/>
        <end position="305"/>
    </location>
</feature>
<proteinExistence type="predicted"/>
<keyword evidence="1" id="KW-0677">Repeat</keyword>
<evidence type="ECO:0000259" key="7">
    <source>
        <dbReference type="PROSITE" id="PS50011"/>
    </source>
</evidence>
<feature type="repeat" description="ANK" evidence="5">
    <location>
        <begin position="164"/>
        <end position="197"/>
    </location>
</feature>
<dbReference type="GO" id="GO:0003723">
    <property type="term" value="F:RNA binding"/>
    <property type="evidence" value="ECO:0007669"/>
    <property type="project" value="TreeGrafter"/>
</dbReference>
<dbReference type="SUPFAM" id="SSF56112">
    <property type="entry name" value="Protein kinase-like (PK-like)"/>
    <property type="match status" value="1"/>
</dbReference>
<evidence type="ECO:0000256" key="4">
    <source>
        <dbReference type="ARBA" id="ARBA00023043"/>
    </source>
</evidence>
<dbReference type="SMART" id="SM00220">
    <property type="entry name" value="S_TKc"/>
    <property type="match status" value="1"/>
</dbReference>
<evidence type="ECO:0000256" key="5">
    <source>
        <dbReference type="PROSITE-ProRule" id="PRU00023"/>
    </source>
</evidence>
<evidence type="ECO:0000256" key="6">
    <source>
        <dbReference type="SAM" id="MobiDB-lite"/>
    </source>
</evidence>
<sequence>MEPTAHSQQEGSTPSSTETAEDLALKLNAAVRDSNIKDVLELLEKGADVNSKAESGWTPLQSAVQADDEDLVRLLLDKGACPHARKDNGGTAFTEAAIAGNVNILELLLDRGLNINDHDDNGFTAFMEAAWYGKEEALKFLYSKGANVNLRRAVSEEKLKLHKGGATALMDACREGHFSVVKTLVQEMGADVNICDNKDRNALIHALKEGCAKERYESAVSIGHFLLDCGVDLNSKDECGKTALILAVEMRSPDLVRALLEKGEIDIDDADEEGNTALMVAVAKNDYNIAELLCEKGARTDVGNLIAVANRNRAHNMARLLRQYNAKFIPENPRDWEPNSKCWRDQLKNLHKIYRPMIGRLKIFQYIQERIQNTSQGGIYLGLCGGTEVAVRISRSTEGEKEKQFFEQCGNCEHLLKLFWVEKARGYMYLCFPLWEKNLDEHLQESAEQMDYKDALRMIFQAVRELHSLGFAHQDLHPTNFFIDLGGKIYLADFDNKRKLIEGKKELVNSDLEALSRLVLYVLTGGRKPLQQVSTEDLAADSPDYKEALDLVSSLVSHDERGLEGLSKHPYFWSKQTRFKFLKGIWNKIKVLHNEKAVFQAHNATKSFPYPQWTKEIDKIVLNIMEKPGKTKPYSNSVTDLLRFIRNLDEHPNTRISNRIGDHADYFLKLFPALTIYVYNSLRQNPKYSDFADIQDPSL</sequence>
<evidence type="ECO:0000313" key="10">
    <source>
        <dbReference type="Proteomes" id="UP000580171"/>
    </source>
</evidence>
<feature type="domain" description="Protein kinase" evidence="7">
    <location>
        <begin position="365"/>
        <end position="645"/>
    </location>
</feature>
<protein>
    <submittedName>
        <fullName evidence="9">RN5A ribonuclease</fullName>
    </submittedName>
</protein>
<dbReference type="GO" id="GO:0004672">
    <property type="term" value="F:protein kinase activity"/>
    <property type="evidence" value="ECO:0007669"/>
    <property type="project" value="InterPro"/>
</dbReference>
<evidence type="ECO:0000256" key="1">
    <source>
        <dbReference type="ARBA" id="ARBA00022737"/>
    </source>
</evidence>
<dbReference type="InterPro" id="IPR036770">
    <property type="entry name" value="Ankyrin_rpt-contain_sf"/>
</dbReference>
<organism evidence="9 10">
    <name type="scientific">Pandion haliaetus</name>
    <name type="common">Osprey</name>
    <name type="synonym">Falco haliaetus</name>
    <dbReference type="NCBI Taxonomy" id="56262"/>
    <lineage>
        <taxon>Eukaryota</taxon>
        <taxon>Metazoa</taxon>
        <taxon>Chordata</taxon>
        <taxon>Craniata</taxon>
        <taxon>Vertebrata</taxon>
        <taxon>Euteleostomi</taxon>
        <taxon>Archelosauria</taxon>
        <taxon>Archosauria</taxon>
        <taxon>Dinosauria</taxon>
        <taxon>Saurischia</taxon>
        <taxon>Theropoda</taxon>
        <taxon>Coelurosauria</taxon>
        <taxon>Aves</taxon>
        <taxon>Neognathae</taxon>
        <taxon>Neoaves</taxon>
        <taxon>Telluraves</taxon>
        <taxon>Accipitrimorphae</taxon>
        <taxon>Accipitriformes</taxon>
        <taxon>Pandionidae</taxon>
        <taxon>Pandion</taxon>
    </lineage>
</organism>
<dbReference type="InterPro" id="IPR038357">
    <property type="entry name" value="KEN_sf"/>
</dbReference>
<dbReference type="InterPro" id="IPR011009">
    <property type="entry name" value="Kinase-like_dom_sf"/>
</dbReference>
<feature type="region of interest" description="Disordered" evidence="6">
    <location>
        <begin position="1"/>
        <end position="21"/>
    </location>
</feature>
<dbReference type="PANTHER" id="PTHR24141">
    <property type="entry name" value="2-5A-DEPENDENT RIBONUCLEASE"/>
    <property type="match status" value="1"/>
</dbReference>
<dbReference type="Gene3D" id="1.25.40.20">
    <property type="entry name" value="Ankyrin repeat-containing domain"/>
    <property type="match status" value="1"/>
</dbReference>
<dbReference type="InterPro" id="IPR010513">
    <property type="entry name" value="KEN_dom"/>
</dbReference>
<keyword evidence="4 5" id="KW-0040">ANK repeat</keyword>
<feature type="non-terminal residue" evidence="9">
    <location>
        <position position="1"/>
    </location>
</feature>
<dbReference type="SUPFAM" id="SSF48403">
    <property type="entry name" value="Ankyrin repeat"/>
    <property type="match status" value="1"/>
</dbReference>
<comment type="caution">
    <text evidence="9">The sequence shown here is derived from an EMBL/GenBank/DDBJ whole genome shotgun (WGS) entry which is preliminary data.</text>
</comment>
<accession>A0A7L2WIP4</accession>
<dbReference type="SMART" id="SM00580">
    <property type="entry name" value="PUG"/>
    <property type="match status" value="1"/>
</dbReference>
<feature type="repeat" description="ANK" evidence="5">
    <location>
        <begin position="121"/>
        <end position="153"/>
    </location>
</feature>